<organism evidence="1 2">
    <name type="scientific">Culicoidibacter larvae</name>
    <dbReference type="NCBI Taxonomy" id="2579976"/>
    <lineage>
        <taxon>Bacteria</taxon>
        <taxon>Bacillati</taxon>
        <taxon>Bacillota</taxon>
        <taxon>Culicoidibacteria</taxon>
        <taxon>Culicoidibacterales</taxon>
        <taxon>Culicoidibacteraceae</taxon>
        <taxon>Culicoidibacter</taxon>
    </lineage>
</organism>
<evidence type="ECO:0000313" key="1">
    <source>
        <dbReference type="EMBL" id="TLG74210.1"/>
    </source>
</evidence>
<proteinExistence type="predicted"/>
<keyword evidence="2" id="KW-1185">Reference proteome</keyword>
<dbReference type="RefSeq" id="WP_138190762.1">
    <property type="nucleotide sequence ID" value="NZ_VBWP01000004.1"/>
</dbReference>
<name>A0A5R8QD49_9FIRM</name>
<dbReference type="AlphaFoldDB" id="A0A5R8QD49"/>
<protein>
    <recommendedName>
        <fullName evidence="3">Asp23/Gls24 family envelope stress response protein</fullName>
    </recommendedName>
</protein>
<evidence type="ECO:0008006" key="3">
    <source>
        <dbReference type="Google" id="ProtNLM"/>
    </source>
</evidence>
<dbReference type="Proteomes" id="UP000306912">
    <property type="component" value="Unassembled WGS sequence"/>
</dbReference>
<accession>A0A5R8QD49</accession>
<dbReference type="InParanoid" id="A0A5R8QD49"/>
<dbReference type="EMBL" id="VBWP01000004">
    <property type="protein sequence ID" value="TLG74210.1"/>
    <property type="molecule type" value="Genomic_DNA"/>
</dbReference>
<gene>
    <name evidence="1" type="ORF">FEZ08_05755</name>
</gene>
<reference evidence="1 2" key="1">
    <citation type="submission" date="2019-05" db="EMBL/GenBank/DDBJ databases">
        <title>Culicoidintestinum kansasii gen. nov., sp. nov. from the gastrointestinal tract of the biting midge, Culicoides sonorensis.</title>
        <authorList>
            <person name="Neupane S."/>
            <person name="Ghosh A."/>
            <person name="Gunther S."/>
            <person name="Martin K."/>
            <person name="Zurek L."/>
        </authorList>
    </citation>
    <scope>NUCLEOTIDE SEQUENCE [LARGE SCALE GENOMIC DNA]</scope>
    <source>
        <strain evidence="1 2">CS-1</strain>
    </source>
</reference>
<sequence>MKKSDYFYFENDEGIGAVNRDALIYVAYQTSLEMLDMYQLLPEEQVKKLARKKVILSEEDGKVNLHMYIPMKRNVNAREVCEFIQHEVRRVFLHMWNIKIHRIDLTIDMIEI</sequence>
<evidence type="ECO:0000313" key="2">
    <source>
        <dbReference type="Proteomes" id="UP000306912"/>
    </source>
</evidence>
<comment type="caution">
    <text evidence="1">The sequence shown here is derived from an EMBL/GenBank/DDBJ whole genome shotgun (WGS) entry which is preliminary data.</text>
</comment>